<dbReference type="AlphaFoldDB" id="A0AAE1JJ08"/>
<organism evidence="2 3">
    <name type="scientific">Trichoderma aggressivum f. europaeum</name>
    <dbReference type="NCBI Taxonomy" id="173218"/>
    <lineage>
        <taxon>Eukaryota</taxon>
        <taxon>Fungi</taxon>
        <taxon>Dikarya</taxon>
        <taxon>Ascomycota</taxon>
        <taxon>Pezizomycotina</taxon>
        <taxon>Sordariomycetes</taxon>
        <taxon>Hypocreomycetidae</taxon>
        <taxon>Hypocreales</taxon>
        <taxon>Hypocreaceae</taxon>
        <taxon>Trichoderma</taxon>
    </lineage>
</organism>
<sequence>MEDWELPLATGNHAQQATGQINPDFSLNMPAHLNTRERYRYSEQRRMADPVDSYLGQQCVPAKSELSEPTDPYSFGTGTAYMLDADLYKKIKAEQWAENLYWEQPSCDNDVPNNPLWSPTPTPRLDTFIAQTAAPDTSTMEQRANDEKSGAQASETDKRNSRRRKRNTSIDHTAIDDKERRRIEHIVKNLEIFETQQKMYGRQQLKAIEDGVA</sequence>
<comment type="caution">
    <text evidence="2">The sequence shown here is derived from an EMBL/GenBank/DDBJ whole genome shotgun (WGS) entry which is preliminary data.</text>
</comment>
<proteinExistence type="predicted"/>
<dbReference type="GeneID" id="87919314"/>
<protein>
    <submittedName>
        <fullName evidence="2">Uncharacterized protein</fullName>
    </submittedName>
</protein>
<evidence type="ECO:0000313" key="2">
    <source>
        <dbReference type="EMBL" id="KAK4085505.1"/>
    </source>
</evidence>
<evidence type="ECO:0000256" key="1">
    <source>
        <dbReference type="SAM" id="MobiDB-lite"/>
    </source>
</evidence>
<gene>
    <name evidence="2" type="ORF">Triagg1_495</name>
</gene>
<accession>A0AAE1JJ08</accession>
<reference evidence="2" key="1">
    <citation type="submission" date="2023-11" db="EMBL/GenBank/DDBJ databases">
        <title>The genome sequences of three competitors of mushroom-forming fungi.</title>
        <authorList>
            <person name="Beijen E."/>
            <person name="Ohm R.A."/>
        </authorList>
    </citation>
    <scope>NUCLEOTIDE SEQUENCE</scope>
    <source>
        <strain evidence="2">CBS 100526</strain>
    </source>
</reference>
<feature type="compositionally biased region" description="Basic and acidic residues" evidence="1">
    <location>
        <begin position="143"/>
        <end position="159"/>
    </location>
</feature>
<feature type="region of interest" description="Disordered" evidence="1">
    <location>
        <begin position="134"/>
        <end position="176"/>
    </location>
</feature>
<dbReference type="RefSeq" id="XP_062760845.1">
    <property type="nucleotide sequence ID" value="XM_062899953.1"/>
</dbReference>
<dbReference type="EMBL" id="JAWRVG010000001">
    <property type="protein sequence ID" value="KAK4085505.1"/>
    <property type="molecule type" value="Genomic_DNA"/>
</dbReference>
<name>A0AAE1JJ08_9HYPO</name>
<evidence type="ECO:0000313" key="3">
    <source>
        <dbReference type="Proteomes" id="UP001273209"/>
    </source>
</evidence>
<dbReference type="Proteomes" id="UP001273209">
    <property type="component" value="Unassembled WGS sequence"/>
</dbReference>
<keyword evidence="3" id="KW-1185">Reference proteome</keyword>